<dbReference type="NCBIfam" id="TIGR02210">
    <property type="entry name" value="rodA_shape"/>
    <property type="match status" value="1"/>
</dbReference>
<evidence type="ECO:0000313" key="15">
    <source>
        <dbReference type="Proteomes" id="UP001596161"/>
    </source>
</evidence>
<name>A0ABW0E7Z7_9BACT</name>
<feature type="transmembrane region" description="Helical" evidence="13">
    <location>
        <begin position="361"/>
        <end position="388"/>
    </location>
</feature>
<dbReference type="InterPro" id="IPR001182">
    <property type="entry name" value="FtsW/RodA"/>
</dbReference>
<keyword evidence="3" id="KW-0328">Glycosyltransferase</keyword>
<evidence type="ECO:0000256" key="9">
    <source>
        <dbReference type="ARBA" id="ARBA00023136"/>
    </source>
</evidence>
<feature type="transmembrane region" description="Helical" evidence="13">
    <location>
        <begin position="56"/>
        <end position="74"/>
    </location>
</feature>
<evidence type="ECO:0000256" key="4">
    <source>
        <dbReference type="ARBA" id="ARBA00022679"/>
    </source>
</evidence>
<dbReference type="Pfam" id="PF01098">
    <property type="entry name" value="FTSW_RODA_SPOVE"/>
    <property type="match status" value="1"/>
</dbReference>
<evidence type="ECO:0000256" key="6">
    <source>
        <dbReference type="ARBA" id="ARBA00022960"/>
    </source>
</evidence>
<evidence type="ECO:0000256" key="1">
    <source>
        <dbReference type="ARBA" id="ARBA00004141"/>
    </source>
</evidence>
<dbReference type="NCBIfam" id="NF037961">
    <property type="entry name" value="RodA_shape"/>
    <property type="match status" value="1"/>
</dbReference>
<evidence type="ECO:0000256" key="7">
    <source>
        <dbReference type="ARBA" id="ARBA00022984"/>
    </source>
</evidence>
<evidence type="ECO:0000256" key="8">
    <source>
        <dbReference type="ARBA" id="ARBA00022989"/>
    </source>
</evidence>
<keyword evidence="4" id="KW-0808">Transferase</keyword>
<organism evidence="14 15">
    <name type="scientific">Adhaeribacter terreus</name>
    <dbReference type="NCBI Taxonomy" id="529703"/>
    <lineage>
        <taxon>Bacteria</taxon>
        <taxon>Pseudomonadati</taxon>
        <taxon>Bacteroidota</taxon>
        <taxon>Cytophagia</taxon>
        <taxon>Cytophagales</taxon>
        <taxon>Hymenobacteraceae</taxon>
        <taxon>Adhaeribacter</taxon>
    </lineage>
</organism>
<comment type="subcellular location">
    <subcellularLocation>
        <location evidence="1">Membrane</location>
        <topology evidence="1">Multi-pass membrane protein</topology>
    </subcellularLocation>
</comment>
<feature type="transmembrane region" description="Helical" evidence="13">
    <location>
        <begin position="187"/>
        <end position="203"/>
    </location>
</feature>
<feature type="transmembrane region" description="Helical" evidence="13">
    <location>
        <begin position="237"/>
        <end position="255"/>
    </location>
</feature>
<feature type="transmembrane region" description="Helical" evidence="13">
    <location>
        <begin position="80"/>
        <end position="100"/>
    </location>
</feature>
<dbReference type="PANTHER" id="PTHR30474">
    <property type="entry name" value="CELL CYCLE PROTEIN"/>
    <property type="match status" value="1"/>
</dbReference>
<evidence type="ECO:0000256" key="11">
    <source>
        <dbReference type="ARBA" id="ARBA00032370"/>
    </source>
</evidence>
<keyword evidence="7" id="KW-0573">Peptidoglycan synthesis</keyword>
<feature type="transmembrane region" description="Helical" evidence="13">
    <location>
        <begin position="330"/>
        <end position="349"/>
    </location>
</feature>
<keyword evidence="8 13" id="KW-1133">Transmembrane helix</keyword>
<reference evidence="15" key="1">
    <citation type="journal article" date="2019" name="Int. J. Syst. Evol. Microbiol.">
        <title>The Global Catalogue of Microorganisms (GCM) 10K type strain sequencing project: providing services to taxonomists for standard genome sequencing and annotation.</title>
        <authorList>
            <consortium name="The Broad Institute Genomics Platform"/>
            <consortium name="The Broad Institute Genome Sequencing Center for Infectious Disease"/>
            <person name="Wu L."/>
            <person name="Ma J."/>
        </authorList>
    </citation>
    <scope>NUCLEOTIDE SEQUENCE [LARGE SCALE GENOMIC DNA]</scope>
    <source>
        <strain evidence="15">KACC 12602</strain>
    </source>
</reference>
<evidence type="ECO:0000256" key="2">
    <source>
        <dbReference type="ARBA" id="ARBA00022475"/>
    </source>
</evidence>
<evidence type="ECO:0000256" key="5">
    <source>
        <dbReference type="ARBA" id="ARBA00022692"/>
    </source>
</evidence>
<feature type="transmembrane region" description="Helical" evidence="13">
    <location>
        <begin position="394"/>
        <end position="415"/>
    </location>
</feature>
<keyword evidence="5 13" id="KW-0812">Transmembrane</keyword>
<dbReference type="InterPro" id="IPR018365">
    <property type="entry name" value="Cell_cycle_FtsW-rel_CS"/>
</dbReference>
<keyword evidence="15" id="KW-1185">Reference proteome</keyword>
<dbReference type="Proteomes" id="UP001596161">
    <property type="component" value="Unassembled WGS sequence"/>
</dbReference>
<dbReference type="PROSITE" id="PS00428">
    <property type="entry name" value="FTSW_RODA_SPOVE"/>
    <property type="match status" value="1"/>
</dbReference>
<accession>A0ABW0E7Z7</accession>
<protein>
    <recommendedName>
        <fullName evidence="12">Cell wall polymerase</fullName>
    </recommendedName>
    <alternativeName>
        <fullName evidence="11">Peptidoglycan polymerase</fullName>
    </alternativeName>
</protein>
<keyword evidence="6" id="KW-0133">Cell shape</keyword>
<evidence type="ECO:0000256" key="12">
    <source>
        <dbReference type="ARBA" id="ARBA00033270"/>
    </source>
</evidence>
<keyword evidence="10" id="KW-0961">Cell wall biogenesis/degradation</keyword>
<evidence type="ECO:0000313" key="14">
    <source>
        <dbReference type="EMBL" id="MFC5270492.1"/>
    </source>
</evidence>
<keyword evidence="9 13" id="KW-0472">Membrane</keyword>
<dbReference type="InterPro" id="IPR011923">
    <property type="entry name" value="RodA/MrdB"/>
</dbReference>
<feature type="transmembrane region" description="Helical" evidence="13">
    <location>
        <begin position="18"/>
        <end position="36"/>
    </location>
</feature>
<gene>
    <name evidence="14" type="primary">rodA</name>
    <name evidence="14" type="ORF">ACFPIB_07725</name>
</gene>
<dbReference type="EMBL" id="JBHSKT010000004">
    <property type="protein sequence ID" value="MFC5270492.1"/>
    <property type="molecule type" value="Genomic_DNA"/>
</dbReference>
<sequence>MALTRSSKLRQSLDWPTVFLYFLMVGLGWLNVYAAVYSPDNVINIFSWDINSGKQLAWIGTSVLLIIVILVIDYKAYDSLAYIIYGGMILLLLATLILANPIKGSRSWLELGAVRLQPAEFAKFATALAVSKFLSSVNLRQQNWQDHAKLVFLTLLPPFIILLQNETGSALVFGAFLLAYFREGMSPLILIVGTVAVALFISTLLFPKLYLILVITVGLGLWLWANQRILMRKWPMILMIYGAAIGMIFSVDFFVNNVLQEHQQNRIKALISPEADPRGFGWNVTQSKIAIGSGGFTGKGFLEGTQTKFDFVPEQSTDFIFCTIGEEHGWVGSVVVIGLFMLLLTRIVKIAERQKSVFGRTYGYCVASIIFFHFLVNVGMTIGLAPVVGIPLPFFSYGGSSLWSFTTLLFILLAIDANRKQDLTR</sequence>
<dbReference type="PANTHER" id="PTHR30474:SF1">
    <property type="entry name" value="PEPTIDOGLYCAN GLYCOSYLTRANSFERASE MRDB"/>
    <property type="match status" value="1"/>
</dbReference>
<feature type="transmembrane region" description="Helical" evidence="13">
    <location>
        <begin position="209"/>
        <end position="225"/>
    </location>
</feature>
<proteinExistence type="predicted"/>
<comment type="caution">
    <text evidence="14">The sequence shown here is derived from an EMBL/GenBank/DDBJ whole genome shotgun (WGS) entry which is preliminary data.</text>
</comment>
<feature type="transmembrane region" description="Helical" evidence="13">
    <location>
        <begin position="159"/>
        <end position="180"/>
    </location>
</feature>
<keyword evidence="2" id="KW-1003">Cell membrane</keyword>
<evidence type="ECO:0000256" key="10">
    <source>
        <dbReference type="ARBA" id="ARBA00023316"/>
    </source>
</evidence>
<evidence type="ECO:0000256" key="13">
    <source>
        <dbReference type="SAM" id="Phobius"/>
    </source>
</evidence>
<evidence type="ECO:0000256" key="3">
    <source>
        <dbReference type="ARBA" id="ARBA00022676"/>
    </source>
</evidence>